<name>A0A9D1LQB4_9FIRM</name>
<protein>
    <submittedName>
        <fullName evidence="5">Aldo/keto reductase</fullName>
    </submittedName>
</protein>
<dbReference type="PROSITE" id="PS00198">
    <property type="entry name" value="4FE4S_FER_1"/>
    <property type="match status" value="1"/>
</dbReference>
<feature type="domain" description="4Fe-4S ferredoxin-type" evidence="4">
    <location>
        <begin position="294"/>
        <end position="326"/>
    </location>
</feature>
<evidence type="ECO:0000259" key="4">
    <source>
        <dbReference type="PROSITE" id="PS51379"/>
    </source>
</evidence>
<evidence type="ECO:0000256" key="3">
    <source>
        <dbReference type="ARBA" id="ARBA00023014"/>
    </source>
</evidence>
<dbReference type="InterPro" id="IPR036812">
    <property type="entry name" value="NAD(P)_OxRdtase_dom_sf"/>
</dbReference>
<dbReference type="InterPro" id="IPR017900">
    <property type="entry name" value="4Fe4S_Fe_S_CS"/>
</dbReference>
<dbReference type="PANTHER" id="PTHR43312">
    <property type="entry name" value="D-THREO-ALDOSE 1-DEHYDROGENASE"/>
    <property type="match status" value="1"/>
</dbReference>
<dbReference type="GO" id="GO:0051536">
    <property type="term" value="F:iron-sulfur cluster binding"/>
    <property type="evidence" value="ECO:0007669"/>
    <property type="project" value="UniProtKB-KW"/>
</dbReference>
<dbReference type="EMBL" id="DVNK01000015">
    <property type="protein sequence ID" value="HIU46046.1"/>
    <property type="molecule type" value="Genomic_DNA"/>
</dbReference>
<evidence type="ECO:0000256" key="2">
    <source>
        <dbReference type="ARBA" id="ARBA00023004"/>
    </source>
</evidence>
<reference evidence="5" key="1">
    <citation type="submission" date="2020-10" db="EMBL/GenBank/DDBJ databases">
        <authorList>
            <person name="Gilroy R."/>
        </authorList>
    </citation>
    <scope>NUCLEOTIDE SEQUENCE</scope>
    <source>
        <strain evidence="5">ChiSxjej2B14-8506</strain>
    </source>
</reference>
<evidence type="ECO:0000313" key="6">
    <source>
        <dbReference type="Proteomes" id="UP000824123"/>
    </source>
</evidence>
<dbReference type="InterPro" id="IPR017896">
    <property type="entry name" value="4Fe4S_Fe-S-bd"/>
</dbReference>
<keyword evidence="3" id="KW-0411">Iron-sulfur</keyword>
<dbReference type="SUPFAM" id="SSF46548">
    <property type="entry name" value="alpha-helical ferredoxin"/>
    <property type="match status" value="1"/>
</dbReference>
<gene>
    <name evidence="5" type="ORF">IAC59_02145</name>
</gene>
<dbReference type="Gene3D" id="3.20.20.100">
    <property type="entry name" value="NADP-dependent oxidoreductase domain"/>
    <property type="match status" value="1"/>
</dbReference>
<dbReference type="Proteomes" id="UP000824123">
    <property type="component" value="Unassembled WGS sequence"/>
</dbReference>
<evidence type="ECO:0000313" key="5">
    <source>
        <dbReference type="EMBL" id="HIU46046.1"/>
    </source>
</evidence>
<accession>A0A9D1LQB4</accession>
<dbReference type="GO" id="GO:0046872">
    <property type="term" value="F:metal ion binding"/>
    <property type="evidence" value="ECO:0007669"/>
    <property type="project" value="UniProtKB-KW"/>
</dbReference>
<keyword evidence="1" id="KW-0479">Metal-binding</keyword>
<dbReference type="Pfam" id="PF00248">
    <property type="entry name" value="Aldo_ket_red"/>
    <property type="match status" value="1"/>
</dbReference>
<reference evidence="5" key="2">
    <citation type="journal article" date="2021" name="PeerJ">
        <title>Extensive microbial diversity within the chicken gut microbiome revealed by metagenomics and culture.</title>
        <authorList>
            <person name="Gilroy R."/>
            <person name="Ravi A."/>
            <person name="Getino M."/>
            <person name="Pursley I."/>
            <person name="Horton D.L."/>
            <person name="Alikhan N.F."/>
            <person name="Baker D."/>
            <person name="Gharbi K."/>
            <person name="Hall N."/>
            <person name="Watson M."/>
            <person name="Adriaenssens E.M."/>
            <person name="Foster-Nyarko E."/>
            <person name="Jarju S."/>
            <person name="Secka A."/>
            <person name="Antonio M."/>
            <person name="Oren A."/>
            <person name="Chaudhuri R.R."/>
            <person name="La Ragione R."/>
            <person name="Hildebrand F."/>
            <person name="Pallen M.J."/>
        </authorList>
    </citation>
    <scope>NUCLEOTIDE SEQUENCE</scope>
    <source>
        <strain evidence="5">ChiSxjej2B14-8506</strain>
    </source>
</reference>
<sequence length="346" mass="38520">MNTFDFGKTGLKATAVSFGALPVQRCNMDDGIKLLRQAYDGGIRFFDTARAYTDSEEKIGRALADVRHDIVITSKSPANNGADYMKDLETSLKMLKTDYIDVYQFHNKPFTIAPGGEDGLYDAAVKARQQGKIRFIGTTQHSLKLANEAVDSGNFDSLQFPFSYLASEDDLKLVDKCLASGMGFIAMKALSGGLLTNARAIHAFMRTHPGVVPIYGIQRPEELEQFLAAEAEGVELNDELCAIIEKDRRELTGSFCRGCGYCMPCPAGIPLNNASRLIQLLTRSPIKGWMTPEFKEQMERVENCTHCGVCATRCPYHLKPYELIPESLKFYRKLYAEYTAQQKEGN</sequence>
<proteinExistence type="predicted"/>
<comment type="caution">
    <text evidence="5">The sequence shown here is derived from an EMBL/GenBank/DDBJ whole genome shotgun (WGS) entry which is preliminary data.</text>
</comment>
<dbReference type="PROSITE" id="PS51379">
    <property type="entry name" value="4FE4S_FER_2"/>
    <property type="match status" value="1"/>
</dbReference>
<dbReference type="InterPro" id="IPR053135">
    <property type="entry name" value="AKR2_Oxidoreductase"/>
</dbReference>
<dbReference type="CDD" id="cd19100">
    <property type="entry name" value="AKR_unchar"/>
    <property type="match status" value="1"/>
</dbReference>
<dbReference type="InterPro" id="IPR023210">
    <property type="entry name" value="NADP_OxRdtase_dom"/>
</dbReference>
<organism evidence="5 6">
    <name type="scientific">Candidatus Fimadaptatus faecigallinarum</name>
    <dbReference type="NCBI Taxonomy" id="2840814"/>
    <lineage>
        <taxon>Bacteria</taxon>
        <taxon>Bacillati</taxon>
        <taxon>Bacillota</taxon>
        <taxon>Clostridia</taxon>
        <taxon>Eubacteriales</taxon>
        <taxon>Candidatus Fimadaptatus</taxon>
    </lineage>
</organism>
<dbReference type="Pfam" id="PF13534">
    <property type="entry name" value="Fer4_17"/>
    <property type="match status" value="1"/>
</dbReference>
<keyword evidence="2" id="KW-0408">Iron</keyword>
<dbReference type="SUPFAM" id="SSF51430">
    <property type="entry name" value="NAD(P)-linked oxidoreductase"/>
    <property type="match status" value="1"/>
</dbReference>
<evidence type="ECO:0000256" key="1">
    <source>
        <dbReference type="ARBA" id="ARBA00022723"/>
    </source>
</evidence>
<dbReference type="PANTHER" id="PTHR43312:SF1">
    <property type="entry name" value="NADP-DEPENDENT OXIDOREDUCTASE DOMAIN-CONTAINING PROTEIN"/>
    <property type="match status" value="1"/>
</dbReference>
<dbReference type="AlphaFoldDB" id="A0A9D1LQB4"/>